<keyword evidence="3" id="KW-1185">Reference proteome</keyword>
<dbReference type="EC" id="2.7.7.65" evidence="2"/>
<dbReference type="SUPFAM" id="SSF55073">
    <property type="entry name" value="Nucleotide cyclase"/>
    <property type="match status" value="1"/>
</dbReference>
<feature type="domain" description="GGDEF" evidence="1">
    <location>
        <begin position="152"/>
        <end position="257"/>
    </location>
</feature>
<dbReference type="Proteomes" id="UP001629953">
    <property type="component" value="Unassembled WGS sequence"/>
</dbReference>
<dbReference type="Gene3D" id="3.30.70.270">
    <property type="match status" value="1"/>
</dbReference>
<dbReference type="InterPro" id="IPR043128">
    <property type="entry name" value="Rev_trsase/Diguanyl_cyclase"/>
</dbReference>
<sequence length="257" mass="29533">MSASSQKWVCQQLMGPLQHELRWYCDPQSQRVWFNYRDEENCRCTLLPHWLQSLDASCRGAVQQIVAQVSGDHQSKCCHFCHDDDRWFRMDLSYAYQPQINQELLCGELICLTQNADTSDQLFLKNELGLLNCPTFRSFLIQALQSNAHNGEPLVLMALHLEDKTQVSREQLAGQLRHQLRRSDLIGLFRQQEVLVLLNGVNEQGAIRIAEKLTTVARQMLVATDGIGLTIGWALYPQDGDNVDTLIERRFSRWISS</sequence>
<dbReference type="PROSITE" id="PS50887">
    <property type="entry name" value="GGDEF"/>
    <property type="match status" value="1"/>
</dbReference>
<keyword evidence="2" id="KW-0808">Transferase</keyword>
<proteinExistence type="predicted"/>
<protein>
    <submittedName>
        <fullName evidence="2">Diguanylate cyclase</fullName>
        <ecNumber evidence="2">2.7.7.65</ecNumber>
    </submittedName>
</protein>
<accession>A0ABW9G5B7</accession>
<dbReference type="RefSeq" id="WP_408622788.1">
    <property type="nucleotide sequence ID" value="NZ_JBEQCT010000002.1"/>
</dbReference>
<keyword evidence="2" id="KW-0548">Nucleotidyltransferase</keyword>
<evidence type="ECO:0000313" key="2">
    <source>
        <dbReference type="EMBL" id="MFM2484604.1"/>
    </source>
</evidence>
<evidence type="ECO:0000313" key="3">
    <source>
        <dbReference type="Proteomes" id="UP001629953"/>
    </source>
</evidence>
<gene>
    <name evidence="2" type="ORF">ABUE30_05910</name>
</gene>
<dbReference type="Pfam" id="PF00990">
    <property type="entry name" value="GGDEF"/>
    <property type="match status" value="1"/>
</dbReference>
<dbReference type="GO" id="GO:0052621">
    <property type="term" value="F:diguanylate cyclase activity"/>
    <property type="evidence" value="ECO:0007669"/>
    <property type="project" value="UniProtKB-EC"/>
</dbReference>
<name>A0ABW9G5B7_9GAMM</name>
<dbReference type="InterPro" id="IPR000160">
    <property type="entry name" value="GGDEF_dom"/>
</dbReference>
<dbReference type="EMBL" id="JBEQCT010000002">
    <property type="protein sequence ID" value="MFM2484604.1"/>
    <property type="molecule type" value="Genomic_DNA"/>
</dbReference>
<comment type="caution">
    <text evidence="2">The sequence shown here is derived from an EMBL/GenBank/DDBJ whole genome shotgun (WGS) entry which is preliminary data.</text>
</comment>
<evidence type="ECO:0000259" key="1">
    <source>
        <dbReference type="PROSITE" id="PS50887"/>
    </source>
</evidence>
<reference evidence="2 3" key="1">
    <citation type="journal article" date="2013" name="Int. J. Syst. Evol. Microbiol.">
        <title>Celerinatantimonas yamalensis sp. nov., a cold-adapted diazotrophic bacterium from a cold permafrost brine.</title>
        <authorList>
            <person name="Shcherbakova V."/>
            <person name="Chuvilskaya N."/>
            <person name="Rivkina E."/>
            <person name="Demidov N."/>
            <person name="Uchaeva V."/>
            <person name="Suetin S."/>
            <person name="Suzina N."/>
            <person name="Gilichinsky D."/>
        </authorList>
    </citation>
    <scope>NUCLEOTIDE SEQUENCE [LARGE SCALE GENOMIC DNA]</scope>
    <source>
        <strain evidence="2 3">C7</strain>
    </source>
</reference>
<organism evidence="2 3">
    <name type="scientific">Celerinatantimonas yamalensis</name>
    <dbReference type="NCBI Taxonomy" id="559956"/>
    <lineage>
        <taxon>Bacteria</taxon>
        <taxon>Pseudomonadati</taxon>
        <taxon>Pseudomonadota</taxon>
        <taxon>Gammaproteobacteria</taxon>
        <taxon>Celerinatantimonadaceae</taxon>
        <taxon>Celerinatantimonas</taxon>
    </lineage>
</organism>
<dbReference type="InterPro" id="IPR029787">
    <property type="entry name" value="Nucleotide_cyclase"/>
</dbReference>